<evidence type="ECO:0000256" key="3">
    <source>
        <dbReference type="ARBA" id="ARBA00022475"/>
    </source>
</evidence>
<dbReference type="GO" id="GO:0016614">
    <property type="term" value="F:oxidoreductase activity, acting on CH-OH group of donors"/>
    <property type="evidence" value="ECO:0007669"/>
    <property type="project" value="InterPro"/>
</dbReference>
<evidence type="ECO:0000256" key="5">
    <source>
        <dbReference type="ARBA" id="ARBA00022660"/>
    </source>
</evidence>
<feature type="domain" description="Cytochrome c" evidence="15">
    <location>
        <begin position="170"/>
        <end position="278"/>
    </location>
</feature>
<keyword evidence="11" id="KW-0472">Membrane</keyword>
<keyword evidence="4 12" id="KW-0349">Heme</keyword>
<dbReference type="PANTHER" id="PTHR35008:SF8">
    <property type="entry name" value="ALCOHOL DEHYDROGENASE CYTOCHROME C SUBUNIT"/>
    <property type="match status" value="1"/>
</dbReference>
<keyword evidence="9" id="KW-0249">Electron transport</keyword>
<dbReference type="InterPro" id="IPR036909">
    <property type="entry name" value="Cyt_c-like_dom_sf"/>
</dbReference>
<feature type="binding site" description="covalent" evidence="12">
    <location>
        <position position="185"/>
    </location>
    <ligand>
        <name>heme c</name>
        <dbReference type="ChEBI" id="CHEBI:61717"/>
        <label>2</label>
    </ligand>
</feature>
<dbReference type="InterPro" id="IPR051459">
    <property type="entry name" value="Cytochrome_c-type_DH"/>
</dbReference>
<keyword evidence="3" id="KW-1003">Cell membrane</keyword>
<feature type="binding site" description="covalent" evidence="12">
    <location>
        <position position="188"/>
    </location>
    <ligand>
        <name>heme c</name>
        <dbReference type="ChEBI" id="CHEBI:61717"/>
        <label>2</label>
    </ligand>
</feature>
<feature type="binding site" description="covalent" evidence="12">
    <location>
        <position position="307"/>
    </location>
    <ligand>
        <name>heme c</name>
        <dbReference type="ChEBI" id="CHEBI:61717"/>
        <label>3</label>
    </ligand>
</feature>
<evidence type="ECO:0000256" key="11">
    <source>
        <dbReference type="ARBA" id="ARBA00023136"/>
    </source>
</evidence>
<evidence type="ECO:0000256" key="10">
    <source>
        <dbReference type="ARBA" id="ARBA00023004"/>
    </source>
</evidence>
<feature type="binding site" description="axial binding residue" evidence="13">
    <location>
        <position position="189"/>
    </location>
    <ligand>
        <name>heme c</name>
        <dbReference type="ChEBI" id="CHEBI:61717"/>
        <label>2</label>
    </ligand>
    <ligandPart>
        <name>Fe</name>
        <dbReference type="ChEBI" id="CHEBI:18248"/>
    </ligandPart>
</feature>
<reference evidence="16" key="1">
    <citation type="journal article" date="2020" name="mSystems">
        <title>Genome- and Community-Level Interaction Insights into Carbon Utilization and Element Cycling Functions of Hydrothermarchaeota in Hydrothermal Sediment.</title>
        <authorList>
            <person name="Zhou Z."/>
            <person name="Liu Y."/>
            <person name="Xu W."/>
            <person name="Pan J."/>
            <person name="Luo Z.H."/>
            <person name="Li M."/>
        </authorList>
    </citation>
    <scope>NUCLEOTIDE SEQUENCE</scope>
    <source>
        <strain evidence="16">SpSt-997</strain>
    </source>
</reference>
<keyword evidence="6 13" id="KW-0479">Metal-binding</keyword>
<keyword evidence="7 14" id="KW-0732">Signal</keyword>
<evidence type="ECO:0000256" key="1">
    <source>
        <dbReference type="ARBA" id="ARBA00004236"/>
    </source>
</evidence>
<dbReference type="GO" id="GO:0020037">
    <property type="term" value="F:heme binding"/>
    <property type="evidence" value="ECO:0007669"/>
    <property type="project" value="InterPro"/>
</dbReference>
<keyword evidence="8" id="KW-0677">Repeat</keyword>
<dbReference type="PRINTS" id="PR00605">
    <property type="entry name" value="CYTCHROMECIC"/>
</dbReference>
<feature type="binding site" description="covalent" evidence="12">
    <location>
        <position position="42"/>
    </location>
    <ligand>
        <name>heme c</name>
        <dbReference type="ChEBI" id="CHEBI:61717"/>
        <label>1</label>
    </ligand>
</feature>
<evidence type="ECO:0000256" key="8">
    <source>
        <dbReference type="ARBA" id="ARBA00022737"/>
    </source>
</evidence>
<evidence type="ECO:0000256" key="7">
    <source>
        <dbReference type="ARBA" id="ARBA00022729"/>
    </source>
</evidence>
<protein>
    <submittedName>
        <fullName evidence="16">C-type cytochrome</fullName>
    </submittedName>
</protein>
<proteinExistence type="predicted"/>
<dbReference type="Pfam" id="PF00034">
    <property type="entry name" value="Cytochrom_C"/>
    <property type="match status" value="3"/>
</dbReference>
<dbReference type="Gene3D" id="1.10.760.10">
    <property type="entry name" value="Cytochrome c-like domain"/>
    <property type="match status" value="3"/>
</dbReference>
<evidence type="ECO:0000256" key="9">
    <source>
        <dbReference type="ARBA" id="ARBA00022982"/>
    </source>
</evidence>
<name>A0A8J4HAW5_9PROT</name>
<evidence type="ECO:0000256" key="14">
    <source>
        <dbReference type="SAM" id="SignalP"/>
    </source>
</evidence>
<dbReference type="EMBL" id="DTQM01000134">
    <property type="protein sequence ID" value="HGC42953.1"/>
    <property type="molecule type" value="Genomic_DNA"/>
</dbReference>
<dbReference type="GO" id="GO:0009055">
    <property type="term" value="F:electron transfer activity"/>
    <property type="evidence" value="ECO:0007669"/>
    <property type="project" value="InterPro"/>
</dbReference>
<feature type="binding site" description="covalent" evidence="12">
    <location>
        <position position="39"/>
    </location>
    <ligand>
        <name>heme c</name>
        <dbReference type="ChEBI" id="CHEBI:61717"/>
        <label>1</label>
    </ligand>
</feature>
<evidence type="ECO:0000313" key="16">
    <source>
        <dbReference type="EMBL" id="HGC42953.1"/>
    </source>
</evidence>
<feature type="binding site" description="covalent" evidence="12">
    <location>
        <position position="304"/>
    </location>
    <ligand>
        <name>heme c</name>
        <dbReference type="ChEBI" id="CHEBI:61717"/>
        <label>3</label>
    </ligand>
</feature>
<feature type="domain" description="Cytochrome c" evidence="15">
    <location>
        <begin position="291"/>
        <end position="381"/>
    </location>
</feature>
<comment type="caution">
    <text evidence="16">The sequence shown here is derived from an EMBL/GenBank/DDBJ whole genome shotgun (WGS) entry which is preliminary data.</text>
</comment>
<feature type="binding site" description="axial binding residue" evidence="13">
    <location>
        <position position="43"/>
    </location>
    <ligand>
        <name>heme c</name>
        <dbReference type="ChEBI" id="CHEBI:61717"/>
        <label>1</label>
    </ligand>
    <ligandPart>
        <name>Fe</name>
        <dbReference type="ChEBI" id="CHEBI:18248"/>
    </ligandPart>
</feature>
<organism evidence="16">
    <name type="scientific">Acidicaldus sp</name>
    <dbReference type="NCBI Taxonomy" id="1872105"/>
    <lineage>
        <taxon>Bacteria</taxon>
        <taxon>Pseudomonadati</taxon>
        <taxon>Pseudomonadota</taxon>
        <taxon>Alphaproteobacteria</taxon>
        <taxon>Acetobacterales</taxon>
        <taxon>Acetobacteraceae</taxon>
        <taxon>Acidicaldus</taxon>
    </lineage>
</organism>
<feature type="binding site" description="axial binding residue" evidence="13">
    <location>
        <position position="308"/>
    </location>
    <ligand>
        <name>heme c</name>
        <dbReference type="ChEBI" id="CHEBI:61717"/>
        <label>3</label>
    </ligand>
    <ligandPart>
        <name>Fe</name>
        <dbReference type="ChEBI" id="CHEBI:18248"/>
    </ligandPart>
</feature>
<evidence type="ECO:0000256" key="6">
    <source>
        <dbReference type="ARBA" id="ARBA00022723"/>
    </source>
</evidence>
<accession>A0A8J4HAW5</accession>
<dbReference type="PROSITE" id="PS51007">
    <property type="entry name" value="CYTC"/>
    <property type="match status" value="3"/>
</dbReference>
<evidence type="ECO:0000256" key="2">
    <source>
        <dbReference type="ARBA" id="ARBA00022448"/>
    </source>
</evidence>
<evidence type="ECO:0000256" key="12">
    <source>
        <dbReference type="PIRSR" id="PIRSR000018-50"/>
    </source>
</evidence>
<feature type="signal peptide" evidence="14">
    <location>
        <begin position="1"/>
        <end position="23"/>
    </location>
</feature>
<dbReference type="GO" id="GO:0005506">
    <property type="term" value="F:iron ion binding"/>
    <property type="evidence" value="ECO:0007669"/>
    <property type="project" value="InterPro"/>
</dbReference>
<dbReference type="InterPro" id="IPR009056">
    <property type="entry name" value="Cyt_c-like_dom"/>
</dbReference>
<gene>
    <name evidence="16" type="ORF">ENY07_07000</name>
</gene>
<dbReference type="InterPro" id="IPR008168">
    <property type="entry name" value="Cyt_C_IC"/>
</dbReference>
<feature type="domain" description="Cytochrome c" evidence="15">
    <location>
        <begin position="25"/>
        <end position="128"/>
    </location>
</feature>
<dbReference type="InterPro" id="IPR014353">
    <property type="entry name" value="Membr-bd_ADH_cyt_c"/>
</dbReference>
<sequence>MIGRRLTRVVVLAGLLVAGVARAETAAERGAYLAVLGDCAACHTAPGGAAMAGGRRIPTPFGAIIAPNLTPDPATGIGAWSEAEFARAVRDGIGRGGEYLYPAHPYPYFAAFSDADVAALAAYFRSLPPVQQDLRGADLAFPLDFRPFLGLWNLLYFRPTPWRPDPGHDALWNRGAFLVEGPGHCGACHTPKTALGGDVLARALQGGVVAGWVAPALDGDRRTGLGGWSADDITRFLASGATSRQLASGPMAEVVRLSTARMTEADRAAIADYLKSLPAAPSVPSPRPDEAIMARGENLYRDRCAPCHGADGLGQARLFPRLAGSAVVQARRPDTVLGVIVHGAQAVATPGAPTGPAMPAFAGLLRPEEIAAVASYIRNSWGNRAPGVDASAVPMHQ</sequence>
<dbReference type="SUPFAM" id="SSF46626">
    <property type="entry name" value="Cytochrome c"/>
    <property type="match status" value="3"/>
</dbReference>
<evidence type="ECO:0000256" key="13">
    <source>
        <dbReference type="PIRSR" id="PIRSR000018-51"/>
    </source>
</evidence>
<comment type="cofactor">
    <cofactor evidence="12">
        <name>heme c</name>
        <dbReference type="ChEBI" id="CHEBI:61717"/>
    </cofactor>
    <text evidence="12">Binds 3 heme c groups covalently per subunit.</text>
</comment>
<dbReference type="PANTHER" id="PTHR35008">
    <property type="entry name" value="BLL4482 PROTEIN-RELATED"/>
    <property type="match status" value="1"/>
</dbReference>
<comment type="subcellular location">
    <subcellularLocation>
        <location evidence="1">Cell membrane</location>
    </subcellularLocation>
</comment>
<keyword evidence="2" id="KW-0813">Transport</keyword>
<dbReference type="PIRSF" id="PIRSF000018">
    <property type="entry name" value="Mb_ADH_cyt_c"/>
    <property type="match status" value="1"/>
</dbReference>
<dbReference type="AlphaFoldDB" id="A0A8J4HAW5"/>
<dbReference type="GO" id="GO:0005886">
    <property type="term" value="C:plasma membrane"/>
    <property type="evidence" value="ECO:0007669"/>
    <property type="project" value="UniProtKB-SubCell"/>
</dbReference>
<keyword evidence="10 13" id="KW-0408">Iron</keyword>
<evidence type="ECO:0000259" key="15">
    <source>
        <dbReference type="PROSITE" id="PS51007"/>
    </source>
</evidence>
<keyword evidence="5" id="KW-0679">Respiratory chain</keyword>
<evidence type="ECO:0000256" key="4">
    <source>
        <dbReference type="ARBA" id="ARBA00022617"/>
    </source>
</evidence>
<feature type="chain" id="PRO_5035306198" evidence="14">
    <location>
        <begin position="24"/>
        <end position="397"/>
    </location>
</feature>